<keyword evidence="6" id="KW-1185">Reference proteome</keyword>
<dbReference type="STRING" id="1798182.GA0061081_101180"/>
<evidence type="ECO:0000313" key="6">
    <source>
        <dbReference type="Proteomes" id="UP000199670"/>
    </source>
</evidence>
<evidence type="ECO:0000256" key="2">
    <source>
        <dbReference type="ARBA" id="ARBA00022741"/>
    </source>
</evidence>
<dbReference type="RefSeq" id="WP_091346202.1">
    <property type="nucleotide sequence ID" value="NZ_FMAQ01000001.1"/>
</dbReference>
<keyword evidence="3 5" id="KW-0067">ATP-binding</keyword>
<evidence type="ECO:0000256" key="3">
    <source>
        <dbReference type="ARBA" id="ARBA00022840"/>
    </source>
</evidence>
<reference evidence="6" key="1">
    <citation type="submission" date="2016-08" db="EMBL/GenBank/DDBJ databases">
        <authorList>
            <person name="Varghese N."/>
            <person name="Submissions Spin"/>
        </authorList>
    </citation>
    <scope>NUCLEOTIDE SEQUENCE [LARGE SCALE GENOMIC DNA]</scope>
    <source>
        <strain evidence="6">R-53248</strain>
    </source>
</reference>
<dbReference type="InterPro" id="IPR017911">
    <property type="entry name" value="MacB-like_ATP-bd"/>
</dbReference>
<dbReference type="GO" id="GO:0022857">
    <property type="term" value="F:transmembrane transporter activity"/>
    <property type="evidence" value="ECO:0007669"/>
    <property type="project" value="TreeGrafter"/>
</dbReference>
<keyword evidence="2" id="KW-0547">Nucleotide-binding</keyword>
<dbReference type="PANTHER" id="PTHR24220">
    <property type="entry name" value="IMPORT ATP-BINDING PROTEIN"/>
    <property type="match status" value="1"/>
</dbReference>
<sequence length="221" mass="24703">MLLNVKNLRKDYTRGQQTFSAVNNVSFSMTKDDFICIMGKSGSGKTTLLNMIAGLLTPTQGKITINDTNLFELNDQQVSAFRNQHIGYIPQGSSLLPNLTAIDNIRLPFYLTKRENQNPLNEAKSLLEKAKISHLQDAYPANMSGGEMRRIAILRALICRPQIIIADEPTSDLDEESATEIMQLLTQIHQQGTALLIVTHDHDVAHYSQKVMKMSAGRFID</sequence>
<proteinExistence type="predicted"/>
<dbReference type="Proteomes" id="UP000199670">
    <property type="component" value="Unassembled WGS sequence"/>
</dbReference>
<dbReference type="SUPFAM" id="SSF52540">
    <property type="entry name" value="P-loop containing nucleoside triphosphate hydrolases"/>
    <property type="match status" value="1"/>
</dbReference>
<evidence type="ECO:0000313" key="5">
    <source>
        <dbReference type="EMBL" id="SCB75355.1"/>
    </source>
</evidence>
<dbReference type="EMBL" id="FMAQ01000001">
    <property type="protein sequence ID" value="SCB75355.1"/>
    <property type="molecule type" value="Genomic_DNA"/>
</dbReference>
<dbReference type="InterPro" id="IPR017871">
    <property type="entry name" value="ABC_transporter-like_CS"/>
</dbReference>
<protein>
    <submittedName>
        <fullName evidence="5">Putative ABC transport system ATP-binding protein</fullName>
    </submittedName>
</protein>
<dbReference type="InterPro" id="IPR027417">
    <property type="entry name" value="P-loop_NTPase"/>
</dbReference>
<dbReference type="PANTHER" id="PTHR24220:SF662">
    <property type="entry name" value="ABC TRANSPORTER ATP-BINDING PROTEIN"/>
    <property type="match status" value="1"/>
</dbReference>
<dbReference type="OrthoDB" id="66958at2"/>
<dbReference type="InterPro" id="IPR003593">
    <property type="entry name" value="AAA+_ATPase"/>
</dbReference>
<dbReference type="SMART" id="SM00382">
    <property type="entry name" value="AAA"/>
    <property type="match status" value="1"/>
</dbReference>
<dbReference type="Gene3D" id="3.40.50.300">
    <property type="entry name" value="P-loop containing nucleotide triphosphate hydrolases"/>
    <property type="match status" value="1"/>
</dbReference>
<dbReference type="Pfam" id="PF00005">
    <property type="entry name" value="ABC_tran"/>
    <property type="match status" value="1"/>
</dbReference>
<dbReference type="GO" id="GO:0005886">
    <property type="term" value="C:plasma membrane"/>
    <property type="evidence" value="ECO:0007669"/>
    <property type="project" value="TreeGrafter"/>
</dbReference>
<dbReference type="CDD" id="cd03255">
    <property type="entry name" value="ABC_MJ0796_LolCDE_FtsE"/>
    <property type="match status" value="1"/>
</dbReference>
<feature type="domain" description="ABC transporter" evidence="4">
    <location>
        <begin position="3"/>
        <end position="220"/>
    </location>
</feature>
<evidence type="ECO:0000256" key="1">
    <source>
        <dbReference type="ARBA" id="ARBA00022448"/>
    </source>
</evidence>
<dbReference type="InterPro" id="IPR003439">
    <property type="entry name" value="ABC_transporter-like_ATP-bd"/>
</dbReference>
<name>A0A1C3YZ33_9GAMM</name>
<dbReference type="InterPro" id="IPR015854">
    <property type="entry name" value="ABC_transpr_LolD-like"/>
</dbReference>
<dbReference type="GO" id="GO:0005524">
    <property type="term" value="F:ATP binding"/>
    <property type="evidence" value="ECO:0007669"/>
    <property type="project" value="UniProtKB-KW"/>
</dbReference>
<dbReference type="GO" id="GO:0016887">
    <property type="term" value="F:ATP hydrolysis activity"/>
    <property type="evidence" value="ECO:0007669"/>
    <property type="project" value="InterPro"/>
</dbReference>
<keyword evidence="1" id="KW-0813">Transport</keyword>
<dbReference type="PROSITE" id="PS50893">
    <property type="entry name" value="ABC_TRANSPORTER_2"/>
    <property type="match status" value="1"/>
</dbReference>
<accession>A0A1C3YZ33</accession>
<evidence type="ECO:0000259" key="4">
    <source>
        <dbReference type="PROSITE" id="PS50893"/>
    </source>
</evidence>
<organism evidence="5 6">
    <name type="scientific">Gilliamella bombicola</name>
    <dbReference type="NCBI Taxonomy" id="1798182"/>
    <lineage>
        <taxon>Bacteria</taxon>
        <taxon>Pseudomonadati</taxon>
        <taxon>Pseudomonadota</taxon>
        <taxon>Gammaproteobacteria</taxon>
        <taxon>Orbales</taxon>
        <taxon>Orbaceae</taxon>
        <taxon>Gilliamella</taxon>
    </lineage>
</organism>
<dbReference type="AlphaFoldDB" id="A0A1C3YZ33"/>
<dbReference type="PROSITE" id="PS00211">
    <property type="entry name" value="ABC_TRANSPORTER_1"/>
    <property type="match status" value="1"/>
</dbReference>
<gene>
    <name evidence="5" type="ORF">GA0061081_101180</name>
</gene>